<gene>
    <name evidence="1" type="ORF">GCM10011594_18110</name>
</gene>
<protein>
    <submittedName>
        <fullName evidence="1">Uncharacterized protein</fullName>
    </submittedName>
</protein>
<comment type="caution">
    <text evidence="1">The sequence shown here is derived from an EMBL/GenBank/DDBJ whole genome shotgun (WGS) entry which is preliminary data.</text>
</comment>
<dbReference type="EMBL" id="BMNA01000003">
    <property type="protein sequence ID" value="GGL98634.1"/>
    <property type="molecule type" value="Genomic_DNA"/>
</dbReference>
<accession>A0A917SU74</accession>
<proteinExistence type="predicted"/>
<name>A0A917SU74_9ACTN</name>
<reference evidence="1" key="1">
    <citation type="journal article" date="2014" name="Int. J. Syst. Evol. Microbiol.">
        <title>Complete genome sequence of Corynebacterium casei LMG S-19264T (=DSM 44701T), isolated from a smear-ripened cheese.</title>
        <authorList>
            <consortium name="US DOE Joint Genome Institute (JGI-PGF)"/>
            <person name="Walter F."/>
            <person name="Albersmeier A."/>
            <person name="Kalinowski J."/>
            <person name="Ruckert C."/>
        </authorList>
    </citation>
    <scope>NUCLEOTIDE SEQUENCE</scope>
    <source>
        <strain evidence="1">CGMCC 4.7308</strain>
    </source>
</reference>
<reference evidence="1" key="2">
    <citation type="submission" date="2020-09" db="EMBL/GenBank/DDBJ databases">
        <authorList>
            <person name="Sun Q."/>
            <person name="Zhou Y."/>
        </authorList>
    </citation>
    <scope>NUCLEOTIDE SEQUENCE</scope>
    <source>
        <strain evidence="1">CGMCC 4.7308</strain>
    </source>
</reference>
<organism evidence="1 2">
    <name type="scientific">Nakamurella endophytica</name>
    <dbReference type="NCBI Taxonomy" id="1748367"/>
    <lineage>
        <taxon>Bacteria</taxon>
        <taxon>Bacillati</taxon>
        <taxon>Actinomycetota</taxon>
        <taxon>Actinomycetes</taxon>
        <taxon>Nakamurellales</taxon>
        <taxon>Nakamurellaceae</taxon>
        <taxon>Nakamurella</taxon>
    </lineage>
</organism>
<dbReference type="AlphaFoldDB" id="A0A917SU74"/>
<keyword evidence="2" id="KW-1185">Reference proteome</keyword>
<evidence type="ECO:0000313" key="2">
    <source>
        <dbReference type="Proteomes" id="UP000655208"/>
    </source>
</evidence>
<dbReference type="Proteomes" id="UP000655208">
    <property type="component" value="Unassembled WGS sequence"/>
</dbReference>
<sequence>MLAWARQHLPPGAFIRGSGTTTTPTARADTIDIGLGPVTLLFTATATPTGSAVRADAQMVWVPRKSAGELIPATVTSVDIAVQRGSRAAAVRRVLGAAAARRLAAVVNATPVLDDTGERSCPADLGGTDSLVFRARGAEYDVTVAASGCGGESLRGPAGSGHWTYGQATDAAALRALGLPEDYGNHF</sequence>
<evidence type="ECO:0000313" key="1">
    <source>
        <dbReference type="EMBL" id="GGL98634.1"/>
    </source>
</evidence>